<sequence>MSNFTTNTYILKREILSFSNKISKELPKPDRKFIADITYGMLASNSCLLTDIADQLHEDSKKVNIVERLTRHLNNGIPKKALVSYLSNIRKWIPDDPVVHIDDSDVVKPYAHKFEDIGIVRDGSKSSNSKNVYDKG</sequence>
<dbReference type="RefSeq" id="WP_179238360.1">
    <property type="nucleotide sequence ID" value="NZ_JACBNQ010000012.1"/>
</dbReference>
<accession>A0A974BKA9</accession>
<gene>
    <name evidence="1" type="ORF">HZF24_10945</name>
</gene>
<dbReference type="Proteomes" id="UP000611629">
    <property type="component" value="Unassembled WGS sequence"/>
</dbReference>
<reference evidence="1" key="1">
    <citation type="submission" date="2020-07" db="EMBL/GenBank/DDBJ databases">
        <title>Genomic analysis of a strain of Sedimentibacter Hydroxybenzoicus DSM7310.</title>
        <authorList>
            <person name="Ma S."/>
        </authorList>
    </citation>
    <scope>NUCLEOTIDE SEQUENCE</scope>
    <source>
        <strain evidence="1">DSM 7310</strain>
    </source>
</reference>
<evidence type="ECO:0000313" key="1">
    <source>
        <dbReference type="EMBL" id="NYB74652.1"/>
    </source>
</evidence>
<comment type="caution">
    <text evidence="1">The sequence shown here is derived from an EMBL/GenBank/DDBJ whole genome shotgun (WGS) entry which is preliminary data.</text>
</comment>
<dbReference type="EMBL" id="JACBNQ010000012">
    <property type="protein sequence ID" value="NYB74652.1"/>
    <property type="molecule type" value="Genomic_DNA"/>
</dbReference>
<evidence type="ECO:0000313" key="2">
    <source>
        <dbReference type="Proteomes" id="UP000611629"/>
    </source>
</evidence>
<organism evidence="1 2">
    <name type="scientific">Sedimentibacter hydroxybenzoicus DSM 7310</name>
    <dbReference type="NCBI Taxonomy" id="1123245"/>
    <lineage>
        <taxon>Bacteria</taxon>
        <taxon>Bacillati</taxon>
        <taxon>Bacillota</taxon>
        <taxon>Tissierellia</taxon>
        <taxon>Sedimentibacter</taxon>
    </lineage>
</organism>
<feature type="non-terminal residue" evidence="1">
    <location>
        <position position="136"/>
    </location>
</feature>
<name>A0A974BKA9_SEDHY</name>
<protein>
    <recommendedName>
        <fullName evidence="3">Transposase</fullName>
    </recommendedName>
</protein>
<proteinExistence type="predicted"/>
<dbReference type="AlphaFoldDB" id="A0A974BKA9"/>
<keyword evidence="2" id="KW-1185">Reference proteome</keyword>
<evidence type="ECO:0008006" key="3">
    <source>
        <dbReference type="Google" id="ProtNLM"/>
    </source>
</evidence>